<dbReference type="InterPro" id="IPR051829">
    <property type="entry name" value="Multiheme_Cytochr_ET"/>
</dbReference>
<feature type="repeat" description="TPR" evidence="2">
    <location>
        <begin position="673"/>
        <end position="706"/>
    </location>
</feature>
<keyword evidence="2" id="KW-0802">TPR repeat</keyword>
<reference evidence="6 7" key="1">
    <citation type="submission" date="2024-10" db="EMBL/GenBank/DDBJ databases">
        <authorList>
            <person name="Yibar A."/>
            <person name="Saticioglu I.B."/>
            <person name="Duman M."/>
            <person name="Ajmi N."/>
            <person name="Gurler F."/>
            <person name="Ay H."/>
            <person name="Onuk E."/>
            <person name="Guler S."/>
            <person name="Romalde J.L."/>
        </authorList>
    </citation>
    <scope>NUCLEOTIDE SEQUENCE [LARGE SCALE GENOMIC DNA]</scope>
    <source>
        <strain evidence="6 7">14-MA-B</strain>
    </source>
</reference>
<evidence type="ECO:0000259" key="5">
    <source>
        <dbReference type="Pfam" id="PF14522"/>
    </source>
</evidence>
<dbReference type="SUPFAM" id="SSF48452">
    <property type="entry name" value="TPR-like"/>
    <property type="match status" value="1"/>
</dbReference>
<dbReference type="Proteomes" id="UP001607151">
    <property type="component" value="Unassembled WGS sequence"/>
</dbReference>
<dbReference type="InterPro" id="IPR011990">
    <property type="entry name" value="TPR-like_helical_dom_sf"/>
</dbReference>
<dbReference type="RefSeq" id="WP_394608470.1">
    <property type="nucleotide sequence ID" value="NZ_JBIHSJ010000004.1"/>
</dbReference>
<dbReference type="SMART" id="SM00028">
    <property type="entry name" value="TPR"/>
    <property type="match status" value="5"/>
</dbReference>
<evidence type="ECO:0000256" key="2">
    <source>
        <dbReference type="PROSITE-ProRule" id="PRU00339"/>
    </source>
</evidence>
<feature type="chain" id="PRO_5047385011" evidence="3">
    <location>
        <begin position="25"/>
        <end position="756"/>
    </location>
</feature>
<keyword evidence="1 3" id="KW-0732">Signal</keyword>
<feature type="domain" description="Cytochrome c-552/4" evidence="4">
    <location>
        <begin position="160"/>
        <end position="202"/>
    </location>
</feature>
<proteinExistence type="predicted"/>
<evidence type="ECO:0000313" key="6">
    <source>
        <dbReference type="EMBL" id="MFH0266855.1"/>
    </source>
</evidence>
<evidence type="ECO:0000256" key="3">
    <source>
        <dbReference type="SAM" id="SignalP"/>
    </source>
</evidence>
<dbReference type="Pfam" id="PF13435">
    <property type="entry name" value="Cytochrome_C554"/>
    <property type="match status" value="2"/>
</dbReference>
<feature type="repeat" description="TPR" evidence="2">
    <location>
        <begin position="605"/>
        <end position="638"/>
    </location>
</feature>
<dbReference type="InterPro" id="IPR036280">
    <property type="entry name" value="Multihaem_cyt_sf"/>
</dbReference>
<keyword evidence="7" id="KW-1185">Reference proteome</keyword>
<dbReference type="Pfam" id="PF14522">
    <property type="entry name" value="Cytochrome_C7"/>
    <property type="match status" value="1"/>
</dbReference>
<evidence type="ECO:0000256" key="1">
    <source>
        <dbReference type="ARBA" id="ARBA00022729"/>
    </source>
</evidence>
<dbReference type="InterPro" id="IPR023155">
    <property type="entry name" value="Cyt_c-552/4"/>
</dbReference>
<feature type="repeat" description="TPR" evidence="2">
    <location>
        <begin position="571"/>
        <end position="604"/>
    </location>
</feature>
<organism evidence="6 7">
    <name type="scientific">Vibrio rumoiensis</name>
    <dbReference type="NCBI Taxonomy" id="76258"/>
    <lineage>
        <taxon>Bacteria</taxon>
        <taxon>Pseudomonadati</taxon>
        <taxon>Pseudomonadota</taxon>
        <taxon>Gammaproteobacteria</taxon>
        <taxon>Vibrionales</taxon>
        <taxon>Vibrionaceae</taxon>
        <taxon>Vibrio</taxon>
    </lineage>
</organism>
<gene>
    <name evidence="6" type="ORF">ACGRQ9_15515</name>
</gene>
<protein>
    <submittedName>
        <fullName evidence="6">Tetratricopeptide repeat protein</fullName>
    </submittedName>
</protein>
<dbReference type="Gene3D" id="1.25.40.10">
    <property type="entry name" value="Tetratricopeptide repeat domain"/>
    <property type="match status" value="2"/>
</dbReference>
<name>A0ABW7IYV6_9VIBR</name>
<dbReference type="Gene3D" id="1.10.1130.10">
    <property type="entry name" value="Flavocytochrome C3, Chain A"/>
    <property type="match status" value="2"/>
</dbReference>
<dbReference type="InterPro" id="IPR029467">
    <property type="entry name" value="Cyt_c7-like"/>
</dbReference>
<comment type="caution">
    <text evidence="6">The sequence shown here is derived from an EMBL/GenBank/DDBJ whole genome shotgun (WGS) entry which is preliminary data.</text>
</comment>
<dbReference type="Pfam" id="PF14559">
    <property type="entry name" value="TPR_19"/>
    <property type="match status" value="2"/>
</dbReference>
<dbReference type="PANTHER" id="PTHR35038">
    <property type="entry name" value="DISSIMILATORY SULFITE REDUCTASE SIRA"/>
    <property type="match status" value="1"/>
</dbReference>
<accession>A0ABW7IYV6</accession>
<dbReference type="SUPFAM" id="SSF48695">
    <property type="entry name" value="Multiheme cytochromes"/>
    <property type="match status" value="1"/>
</dbReference>
<feature type="signal peptide" evidence="3">
    <location>
        <begin position="1"/>
        <end position="24"/>
    </location>
</feature>
<dbReference type="InterPro" id="IPR019734">
    <property type="entry name" value="TPR_rpt"/>
</dbReference>
<feature type="repeat" description="TPR" evidence="2">
    <location>
        <begin position="639"/>
        <end position="672"/>
    </location>
</feature>
<evidence type="ECO:0000313" key="7">
    <source>
        <dbReference type="Proteomes" id="UP001607151"/>
    </source>
</evidence>
<dbReference type="EMBL" id="JBIHSN010000003">
    <property type="protein sequence ID" value="MFH0266855.1"/>
    <property type="molecule type" value="Genomic_DNA"/>
</dbReference>
<evidence type="ECO:0000259" key="4">
    <source>
        <dbReference type="Pfam" id="PF13435"/>
    </source>
</evidence>
<feature type="domain" description="Cytochrome c-552/4" evidence="4">
    <location>
        <begin position="30"/>
        <end position="57"/>
    </location>
</feature>
<dbReference type="PANTHER" id="PTHR35038:SF8">
    <property type="entry name" value="C-TYPE POLYHEME CYTOCHROME OMCC"/>
    <property type="match status" value="1"/>
</dbReference>
<sequence length="756" mass="85252">MNFITRVYLAITFSCISLFNLANAEQPSESCASCHQQQVEDWKQSDHFHAMEKATQATSLGQFDGRSIQYLGKPATFTQDNDNKLWVTFFDEQGKKHHLNVIYTFGYQPLQQYLFDAGKGKWQFIPFAWDSRSQQQGGQRWFVLHPDETPNDTFHWTQQGQNWNQMCADCHVTDYKKNFDSKTNRYNPEFSALNVSCNACHGDDSQHIKWAKGDKSISNKGYDVNIKMRSPMFHKNEHGQMVSVQPLVQSQQVETCASCHARRTQLQDRTSPQDIVNAFSPSLLSSDLYYPDGQISDEVYVWGSFMQSKMHDKGVTCTNCHNPHSGKLKQPGNDTCTQCHTKAEYDTDAHSKHAKFSQGNQCVDCHMPATTYMQVDPRRDHSFKVPRPDLSLSTGAPNACTQCHDNKDDKWAQQTLKKWYPNSKHQGAAHYGNVFHQADTGMLTSSTELSKIAQDANYSDIVRASALSRMSALPDANAMVAIARAVKSDEPLKKLGAIEAAANFPIAQRWRLLSPLLSDDALSIRTEAARVLAPIVPDLAQSATLSVQERNKLNEALDEYRQIQAYQSDRGFSYAALGNLAINLNRLDEAQNHFNQAITVEPSFVPAYVNLADVYRRQNNEPKAQEVLLKGVEIAPDNASLYYSLAMSYVRSQNKAKALTELEQATLKAPDNVRYHYTYSLLLKDQGQPRKALEALQRAYQLSPTSPDLTYALAQEYSALGEYFSALQYAQKLKVLVPNNPQVDAFIQQLKAQANQ</sequence>
<feature type="domain" description="Cytochrome c7-like" evidence="5">
    <location>
        <begin position="325"/>
        <end position="405"/>
    </location>
</feature>
<dbReference type="PROSITE" id="PS50005">
    <property type="entry name" value="TPR"/>
    <property type="match status" value="4"/>
</dbReference>